<evidence type="ECO:0000256" key="4">
    <source>
        <dbReference type="ARBA" id="ARBA00022692"/>
    </source>
</evidence>
<evidence type="ECO:0000256" key="3">
    <source>
        <dbReference type="ARBA" id="ARBA00022475"/>
    </source>
</evidence>
<dbReference type="STRING" id="1286171.EAL2_c20730"/>
<reference evidence="8 9" key="1">
    <citation type="journal article" date="2014" name="Genome Announc.">
        <title>Complete Genome Sequence of Amino Acid-Utilizing Eubacterium acidaminophilum al-2 (DSM 3953).</title>
        <authorList>
            <person name="Poehlein A."/>
            <person name="Andreesen J.R."/>
            <person name="Daniel R."/>
        </authorList>
    </citation>
    <scope>NUCLEOTIDE SEQUENCE [LARGE SCALE GENOMIC DNA]</scope>
    <source>
        <strain evidence="8 9">DSM 3953</strain>
    </source>
</reference>
<dbReference type="EMBL" id="CP007452">
    <property type="protein sequence ID" value="AHM57354.1"/>
    <property type="molecule type" value="Genomic_DNA"/>
</dbReference>
<dbReference type="InterPro" id="IPR050601">
    <property type="entry name" value="CPA3_antiporter_subunitC"/>
</dbReference>
<keyword evidence="4 7" id="KW-0812">Transmembrane</keyword>
<feature type="transmembrane region" description="Helical" evidence="7">
    <location>
        <begin position="36"/>
        <end position="57"/>
    </location>
</feature>
<comment type="subcellular location">
    <subcellularLocation>
        <location evidence="1">Cell membrane</location>
        <topology evidence="1">Multi-pass membrane protein</topology>
    </subcellularLocation>
</comment>
<dbReference type="KEGG" id="eac:EAL2_c20730"/>
<keyword evidence="3" id="KW-1003">Cell membrane</keyword>
<keyword evidence="9" id="KW-1185">Reference proteome</keyword>
<evidence type="ECO:0000313" key="9">
    <source>
        <dbReference type="Proteomes" id="UP000019591"/>
    </source>
</evidence>
<dbReference type="InterPro" id="IPR039428">
    <property type="entry name" value="NUOK/Mnh_C1-like"/>
</dbReference>
<dbReference type="AlphaFoldDB" id="W8T6H9"/>
<comment type="similarity">
    <text evidence="2">Belongs to the CPA3 antiporters (TC 2.A.63) subunit C family.</text>
</comment>
<proteinExistence type="inferred from homology"/>
<dbReference type="PANTHER" id="PTHR34583">
    <property type="entry name" value="ANTIPORTER SUBUNIT MNHC2-RELATED"/>
    <property type="match status" value="1"/>
</dbReference>
<dbReference type="Pfam" id="PF00420">
    <property type="entry name" value="Oxidored_q2"/>
    <property type="match status" value="1"/>
</dbReference>
<dbReference type="Proteomes" id="UP000019591">
    <property type="component" value="Chromosome"/>
</dbReference>
<organism evidence="8 9">
    <name type="scientific">Peptoclostridium acidaminophilum DSM 3953</name>
    <dbReference type="NCBI Taxonomy" id="1286171"/>
    <lineage>
        <taxon>Bacteria</taxon>
        <taxon>Bacillati</taxon>
        <taxon>Bacillota</taxon>
        <taxon>Clostridia</taxon>
        <taxon>Peptostreptococcales</taxon>
        <taxon>Peptoclostridiaceae</taxon>
        <taxon>Peptoclostridium</taxon>
    </lineage>
</organism>
<evidence type="ECO:0000313" key="8">
    <source>
        <dbReference type="EMBL" id="AHM57354.1"/>
    </source>
</evidence>
<keyword evidence="6 7" id="KW-0472">Membrane</keyword>
<feature type="transmembrane region" description="Helical" evidence="7">
    <location>
        <begin position="6"/>
        <end position="24"/>
    </location>
</feature>
<feature type="transmembrane region" description="Helical" evidence="7">
    <location>
        <begin position="69"/>
        <end position="94"/>
    </location>
</feature>
<name>W8T6H9_PEPAC</name>
<dbReference type="HOGENOM" id="CLU_082058_2_1_9"/>
<keyword evidence="5 7" id="KW-1133">Transmembrane helix</keyword>
<gene>
    <name evidence="8" type="ORF">EAL2_c20730</name>
</gene>
<dbReference type="PATRIC" id="fig|1286171.3.peg.2020"/>
<evidence type="ECO:0000256" key="7">
    <source>
        <dbReference type="SAM" id="Phobius"/>
    </source>
</evidence>
<dbReference type="OrthoDB" id="9799219at2"/>
<dbReference type="Gene3D" id="1.10.287.3510">
    <property type="match status" value="1"/>
</dbReference>
<protein>
    <submittedName>
        <fullName evidence="8">Uncharacterized protein</fullName>
    </submittedName>
</protein>
<evidence type="ECO:0000256" key="2">
    <source>
        <dbReference type="ARBA" id="ARBA00010388"/>
    </source>
</evidence>
<dbReference type="RefSeq" id="WP_025436284.1">
    <property type="nucleotide sequence ID" value="NZ_CP007452.1"/>
</dbReference>
<evidence type="ECO:0000256" key="1">
    <source>
        <dbReference type="ARBA" id="ARBA00004651"/>
    </source>
</evidence>
<evidence type="ECO:0000256" key="6">
    <source>
        <dbReference type="ARBA" id="ARBA00023136"/>
    </source>
</evidence>
<sequence>MQILLSTAIVLIGFYGMCTSRNIIKSIVCLNISQAAIVLVFLRSVYFEGAALPIIGARSASEMVDPLPQALMITAIVIGASVTSLALMISIKLFRAYGSLDWRTLLERKDR</sequence>
<dbReference type="PANTHER" id="PTHR34583:SF2">
    <property type="entry name" value="ANTIPORTER SUBUNIT MNHC2-RELATED"/>
    <property type="match status" value="1"/>
</dbReference>
<evidence type="ECO:0000256" key="5">
    <source>
        <dbReference type="ARBA" id="ARBA00022989"/>
    </source>
</evidence>
<dbReference type="eggNOG" id="COG1006">
    <property type="taxonomic scope" value="Bacteria"/>
</dbReference>
<accession>W8T6H9</accession>
<dbReference type="GO" id="GO:0005886">
    <property type="term" value="C:plasma membrane"/>
    <property type="evidence" value="ECO:0007669"/>
    <property type="project" value="UniProtKB-SubCell"/>
</dbReference>